<keyword evidence="5" id="KW-0723">Serine/threonine-protein kinase</keyword>
<dbReference type="GO" id="GO:0004706">
    <property type="term" value="F:JUN kinase kinase kinase activity"/>
    <property type="evidence" value="ECO:0007669"/>
    <property type="project" value="TreeGrafter"/>
</dbReference>
<keyword evidence="9" id="KW-0418">Kinase</keyword>
<evidence type="ECO:0000256" key="8">
    <source>
        <dbReference type="ARBA" id="ARBA00022741"/>
    </source>
</evidence>
<evidence type="ECO:0000256" key="10">
    <source>
        <dbReference type="ARBA" id="ARBA00022840"/>
    </source>
</evidence>
<evidence type="ECO:0000256" key="3">
    <source>
        <dbReference type="ARBA" id="ARBA00012406"/>
    </source>
</evidence>
<evidence type="ECO:0000256" key="14">
    <source>
        <dbReference type="SAM" id="MobiDB-lite"/>
    </source>
</evidence>
<dbReference type="Proteomes" id="UP000233020">
    <property type="component" value="Unplaced"/>
</dbReference>
<proteinExistence type="inferred from homology"/>
<evidence type="ECO:0000313" key="17">
    <source>
        <dbReference type="Proteomes" id="UP000233020"/>
    </source>
</evidence>
<reference evidence="16" key="1">
    <citation type="submission" date="2025-08" db="UniProtKB">
        <authorList>
            <consortium name="Ensembl"/>
        </authorList>
    </citation>
    <scope>IDENTIFICATION</scope>
</reference>
<sequence>MACPARGAGRPPGGPRPRSPGGSAPRRPPSSGGSASAAAGLWAACYGLRCARRRTSELRRPSCVEVLSQDAQWLGGRPGRRRLGIFPPTTGSLLPKLQPRSPAGRRPRGPGSPVHVDFERAGADEIIGRGRWRLKAARRDPEQDDGGGGRVSVRRVPLRHQHHRAARQSPRWLPPTTAPDRAHTPLRAPHPSASVRQLWAVQIARGYALTMHEKPSCLHPHRTSILLLEKIEHDDICNKTLKITDFGLAREWHRTTKMSAAGTYAWMAPEVIKSSLFSKGSDIWSYGVLLWELLTGEVPYRGIDGLAVAYGVAVNKLTLPIPSTCPEPFAKLMKDCWQQDPHIRPSFALILEQLSAIEVAVMTEMPQESFHSMQDDWKLEIQQMFDELRTKEKELRSREEELTRAALQQKSQEELLKRREQQLAEREIDVLERELNILIFQLNQEKPKVKKRKGKFKRSRLKLKDGHRISLPSDFQHKITVQASPNLDKRRSLNSSSSSPPSSPTMMPRLRAIQLTSDESNKTWGRNTVFRQEEFEDVKRNFKKKGCTWGPNSIQMKERADCKERIRPLSDGNSPWSTILIKNQKTMPLASLFVDQPGTCEEPKHSPDGLEHRKPKQIKLPNQAYIDLPLGKDVQRENPAEAESWEEGASANAAAISTELTPANSLSRSPQRKKTESALYGCTVLLASVALGLDLRELHKAQAAEEPLPKEEKKKREGIFQRASKFHRSASPPTRLLSAGGEASSSPSQPLPSALSILSMPSLSTKCLLQMDSEDPLVGSTPVTCDSEILTADFCPTAPGSGSEPALMPRLGTERSVSRNLPLSFLEQTCGNAPYCASSKDGPTHHRRTMSDGNPTPTGVTIISATGASALLPCPSPAPHSHLQREASPKKHSTAHIVPQPHAASLRSHSDLPQAHPQTAVSQLAQPACVVGCPDPQPTQFLGAKERSKSHTTSLLDADVEGQSRDCTVPLCRMKSKTSRPSIYELEKEFLS</sequence>
<dbReference type="GeneTree" id="ENSGT00940000159629"/>
<dbReference type="InterPro" id="IPR011009">
    <property type="entry name" value="Kinase-like_dom_sf"/>
</dbReference>
<reference evidence="16" key="2">
    <citation type="submission" date="2025-09" db="UniProtKB">
        <authorList>
            <consortium name="Ensembl"/>
        </authorList>
    </citation>
    <scope>IDENTIFICATION</scope>
</reference>
<keyword evidence="6" id="KW-0808">Transferase</keyword>
<evidence type="ECO:0000256" key="11">
    <source>
        <dbReference type="ARBA" id="ARBA00047559"/>
    </source>
</evidence>
<accession>A0A2K5DZF7</accession>
<dbReference type="SUPFAM" id="SSF56112">
    <property type="entry name" value="Protein kinase-like (PK-like)"/>
    <property type="match status" value="1"/>
</dbReference>
<keyword evidence="4" id="KW-0728">SH3 domain</keyword>
<feature type="region of interest" description="Disordered" evidence="14">
    <location>
        <begin position="473"/>
        <end position="507"/>
    </location>
</feature>
<feature type="domain" description="Protein kinase" evidence="15">
    <location>
        <begin position="23"/>
        <end position="357"/>
    </location>
</feature>
<dbReference type="PRINTS" id="PR00109">
    <property type="entry name" value="TYRKINASE"/>
</dbReference>
<dbReference type="Gene3D" id="1.10.510.10">
    <property type="entry name" value="Transferase(Phosphotransferase) domain 1"/>
    <property type="match status" value="1"/>
</dbReference>
<dbReference type="InterPro" id="IPR000719">
    <property type="entry name" value="Prot_kinase_dom"/>
</dbReference>
<feature type="compositionally biased region" description="Low complexity" evidence="14">
    <location>
        <begin position="744"/>
        <end position="753"/>
    </location>
</feature>
<comment type="catalytic activity">
    <reaction evidence="12">
        <text>L-seryl-[protein] + ATP = O-phospho-L-seryl-[protein] + ADP + H(+)</text>
        <dbReference type="Rhea" id="RHEA:17989"/>
        <dbReference type="Rhea" id="RHEA-COMP:9863"/>
        <dbReference type="Rhea" id="RHEA-COMP:11604"/>
        <dbReference type="ChEBI" id="CHEBI:15378"/>
        <dbReference type="ChEBI" id="CHEBI:29999"/>
        <dbReference type="ChEBI" id="CHEBI:30616"/>
        <dbReference type="ChEBI" id="CHEBI:83421"/>
        <dbReference type="ChEBI" id="CHEBI:456216"/>
        <dbReference type="EC" id="2.7.11.25"/>
    </reaction>
</comment>
<feature type="compositionally biased region" description="Basic residues" evidence="14">
    <location>
        <begin position="152"/>
        <end position="166"/>
    </location>
</feature>
<feature type="region of interest" description="Disordered" evidence="14">
    <location>
        <begin position="875"/>
        <end position="896"/>
    </location>
</feature>
<evidence type="ECO:0000256" key="13">
    <source>
        <dbReference type="SAM" id="Coils"/>
    </source>
</evidence>
<evidence type="ECO:0000256" key="1">
    <source>
        <dbReference type="ARBA" id="ARBA00001946"/>
    </source>
</evidence>
<evidence type="ECO:0000259" key="15">
    <source>
        <dbReference type="PROSITE" id="PS50011"/>
    </source>
</evidence>
<evidence type="ECO:0000256" key="5">
    <source>
        <dbReference type="ARBA" id="ARBA00022527"/>
    </source>
</evidence>
<dbReference type="InterPro" id="IPR001245">
    <property type="entry name" value="Ser-Thr/Tyr_kinase_cat_dom"/>
</dbReference>
<keyword evidence="7" id="KW-0677">Repeat</keyword>
<dbReference type="PANTHER" id="PTHR44329:SF30">
    <property type="entry name" value="MITOGEN-ACTIVATED PROTEIN KINASE KINASE KINASE 21"/>
    <property type="match status" value="1"/>
</dbReference>
<feature type="region of interest" description="Disordered" evidence="14">
    <location>
        <begin position="1"/>
        <end position="36"/>
    </location>
</feature>
<dbReference type="FunFam" id="1.10.510.10:FF:000076">
    <property type="entry name" value="Mitogen-activated protein kinase kinase kinase"/>
    <property type="match status" value="1"/>
</dbReference>
<keyword evidence="10" id="KW-0067">ATP-binding</keyword>
<comment type="cofactor">
    <cofactor evidence="1">
        <name>Mg(2+)</name>
        <dbReference type="ChEBI" id="CHEBI:18420"/>
    </cofactor>
</comment>
<evidence type="ECO:0000256" key="12">
    <source>
        <dbReference type="ARBA" id="ARBA00048329"/>
    </source>
</evidence>
<gene>
    <name evidence="16" type="primary">MAP3K21</name>
</gene>
<dbReference type="InterPro" id="IPR051681">
    <property type="entry name" value="Ser/Thr_Kinases-Pseudokinases"/>
</dbReference>
<dbReference type="PANTHER" id="PTHR44329">
    <property type="entry name" value="SERINE/THREONINE-PROTEIN KINASE TNNI3K-RELATED"/>
    <property type="match status" value="1"/>
</dbReference>
<feature type="region of interest" description="Disordered" evidence="14">
    <location>
        <begin position="136"/>
        <end position="191"/>
    </location>
</feature>
<evidence type="ECO:0000256" key="7">
    <source>
        <dbReference type="ARBA" id="ARBA00022737"/>
    </source>
</evidence>
<dbReference type="GO" id="GO:0005524">
    <property type="term" value="F:ATP binding"/>
    <property type="evidence" value="ECO:0007669"/>
    <property type="project" value="UniProtKB-KW"/>
</dbReference>
<name>A0A2K5DZF7_AOTNA</name>
<evidence type="ECO:0000256" key="6">
    <source>
        <dbReference type="ARBA" id="ARBA00022679"/>
    </source>
</evidence>
<evidence type="ECO:0000256" key="9">
    <source>
        <dbReference type="ARBA" id="ARBA00022777"/>
    </source>
</evidence>
<comment type="catalytic activity">
    <reaction evidence="11">
        <text>L-threonyl-[protein] + ATP = O-phospho-L-threonyl-[protein] + ADP + H(+)</text>
        <dbReference type="Rhea" id="RHEA:46608"/>
        <dbReference type="Rhea" id="RHEA-COMP:11060"/>
        <dbReference type="Rhea" id="RHEA-COMP:11605"/>
        <dbReference type="ChEBI" id="CHEBI:15378"/>
        <dbReference type="ChEBI" id="CHEBI:30013"/>
        <dbReference type="ChEBI" id="CHEBI:30616"/>
        <dbReference type="ChEBI" id="CHEBI:61977"/>
        <dbReference type="ChEBI" id="CHEBI:456216"/>
        <dbReference type="EC" id="2.7.11.25"/>
    </reaction>
</comment>
<dbReference type="AlphaFoldDB" id="A0A2K5DZF7"/>
<dbReference type="EC" id="2.7.11.25" evidence="3"/>
<evidence type="ECO:0000256" key="4">
    <source>
        <dbReference type="ARBA" id="ARBA00022443"/>
    </source>
</evidence>
<feature type="compositionally biased region" description="Low complexity" evidence="14">
    <location>
        <begin position="19"/>
        <end position="36"/>
    </location>
</feature>
<keyword evidence="13" id="KW-0175">Coiled coil</keyword>
<protein>
    <recommendedName>
        <fullName evidence="3">mitogen-activated protein kinase kinase kinase</fullName>
        <ecNumber evidence="3">2.7.11.25</ecNumber>
    </recommendedName>
</protein>
<dbReference type="STRING" id="37293.ENSANAP00000026381"/>
<keyword evidence="17" id="KW-1185">Reference proteome</keyword>
<evidence type="ECO:0000313" key="16">
    <source>
        <dbReference type="Ensembl" id="ENSANAP00000026381.1"/>
    </source>
</evidence>
<keyword evidence="8" id="KW-0547">Nucleotide-binding</keyword>
<dbReference type="PROSITE" id="PS50011">
    <property type="entry name" value="PROTEIN_KINASE_DOM"/>
    <property type="match status" value="1"/>
</dbReference>
<feature type="region of interest" description="Disordered" evidence="14">
    <location>
        <begin position="76"/>
        <end position="116"/>
    </location>
</feature>
<organism evidence="16 17">
    <name type="scientific">Aotus nancymaae</name>
    <name type="common">Ma's night monkey</name>
    <dbReference type="NCBI Taxonomy" id="37293"/>
    <lineage>
        <taxon>Eukaryota</taxon>
        <taxon>Metazoa</taxon>
        <taxon>Chordata</taxon>
        <taxon>Craniata</taxon>
        <taxon>Vertebrata</taxon>
        <taxon>Euteleostomi</taxon>
        <taxon>Mammalia</taxon>
        <taxon>Eutheria</taxon>
        <taxon>Euarchontoglires</taxon>
        <taxon>Primates</taxon>
        <taxon>Haplorrhini</taxon>
        <taxon>Platyrrhini</taxon>
        <taxon>Aotidae</taxon>
        <taxon>Aotus</taxon>
    </lineage>
</organism>
<dbReference type="Pfam" id="PF07714">
    <property type="entry name" value="PK_Tyr_Ser-Thr"/>
    <property type="match status" value="1"/>
</dbReference>
<comment type="similarity">
    <text evidence="2">Belongs to the protein kinase superfamily. STE Ser/Thr protein kinase family. MAP kinase kinase kinase subfamily.</text>
</comment>
<feature type="region of interest" description="Disordered" evidence="14">
    <location>
        <begin position="722"/>
        <end position="753"/>
    </location>
</feature>
<feature type="coiled-coil region" evidence="13">
    <location>
        <begin position="381"/>
        <end position="441"/>
    </location>
</feature>
<dbReference type="OMA" id="KDRASHH"/>
<dbReference type="Ensembl" id="ENSANAT00000044306.1">
    <property type="protein sequence ID" value="ENSANAP00000026381.1"/>
    <property type="gene ID" value="ENSANAG00000030901.1"/>
</dbReference>
<evidence type="ECO:0000256" key="2">
    <source>
        <dbReference type="ARBA" id="ARBA00006529"/>
    </source>
</evidence>